<organism evidence="2 3">
    <name type="scientific">Actinokineospora alba</name>
    <dbReference type="NCBI Taxonomy" id="504798"/>
    <lineage>
        <taxon>Bacteria</taxon>
        <taxon>Bacillati</taxon>
        <taxon>Actinomycetota</taxon>
        <taxon>Actinomycetes</taxon>
        <taxon>Pseudonocardiales</taxon>
        <taxon>Pseudonocardiaceae</taxon>
        <taxon>Actinokineospora</taxon>
    </lineage>
</organism>
<dbReference type="Pfam" id="PF01408">
    <property type="entry name" value="GFO_IDH_MocA"/>
    <property type="match status" value="1"/>
</dbReference>
<dbReference type="AlphaFoldDB" id="A0A1H0UKS8"/>
<sequence>MLGTLVVGLGRAGTELHLPVLRRLRPDAPVVVFDPHRTARTDGVTVADSLPHAARLIDPANTVVHLCTPPSARVAPLTALAELGFRRVLVEKPLAADDRDLREVLALREAARLDLLPVGQWRASELTRRLASILRERRLGRPRSITIVQSKPRFARTALGDEHPSAFDVEVPHSVLLALLLAGPAEVLGAHCSDMLLGDEVYPALGGAVLRLSHASGVRTEIRTDLTSPIRERKVTIDLDGGTVVGHFAVSAADDHAQLRVSTQGQQLRSVFRDDSLGAFLAHAYRHFAGEDRITDEPDTGAAVVELISAAKRLSGVAVPEGASR</sequence>
<reference evidence="3" key="1">
    <citation type="submission" date="2016-10" db="EMBL/GenBank/DDBJ databases">
        <authorList>
            <person name="Varghese N."/>
            <person name="Submissions S."/>
        </authorList>
    </citation>
    <scope>NUCLEOTIDE SEQUENCE [LARGE SCALE GENOMIC DNA]</scope>
    <source>
        <strain evidence="3">IBRC-M 10655</strain>
    </source>
</reference>
<dbReference type="Gene3D" id="3.40.50.720">
    <property type="entry name" value="NAD(P)-binding Rossmann-like Domain"/>
    <property type="match status" value="1"/>
</dbReference>
<dbReference type="EMBL" id="FNJB01000011">
    <property type="protein sequence ID" value="SDP66799.1"/>
    <property type="molecule type" value="Genomic_DNA"/>
</dbReference>
<evidence type="ECO:0000259" key="1">
    <source>
        <dbReference type="Pfam" id="PF01408"/>
    </source>
</evidence>
<evidence type="ECO:0000313" key="3">
    <source>
        <dbReference type="Proteomes" id="UP000199651"/>
    </source>
</evidence>
<keyword evidence="3" id="KW-1185">Reference proteome</keyword>
<dbReference type="OrthoDB" id="4327503at2"/>
<feature type="domain" description="Gfo/Idh/MocA-like oxidoreductase N-terminal" evidence="1">
    <location>
        <begin position="4"/>
        <end position="109"/>
    </location>
</feature>
<proteinExistence type="predicted"/>
<dbReference type="Proteomes" id="UP000199651">
    <property type="component" value="Unassembled WGS sequence"/>
</dbReference>
<dbReference type="PANTHER" id="PTHR43377:SF1">
    <property type="entry name" value="BILIVERDIN REDUCTASE A"/>
    <property type="match status" value="1"/>
</dbReference>
<dbReference type="PANTHER" id="PTHR43377">
    <property type="entry name" value="BILIVERDIN REDUCTASE A"/>
    <property type="match status" value="1"/>
</dbReference>
<protein>
    <submittedName>
        <fullName evidence="2">Predicted dehydrogenase</fullName>
    </submittedName>
</protein>
<dbReference type="STRING" id="504798.SAMN05421871_101310"/>
<dbReference type="InterPro" id="IPR000683">
    <property type="entry name" value="Gfo/Idh/MocA-like_OxRdtase_N"/>
</dbReference>
<dbReference type="Gene3D" id="3.30.360.10">
    <property type="entry name" value="Dihydrodipicolinate Reductase, domain 2"/>
    <property type="match status" value="1"/>
</dbReference>
<dbReference type="RefSeq" id="WP_091381969.1">
    <property type="nucleotide sequence ID" value="NZ_FNDV01000001.1"/>
</dbReference>
<accession>A0A1H0UKS8</accession>
<dbReference type="InterPro" id="IPR051450">
    <property type="entry name" value="Gfo/Idh/MocA_Oxidoreductases"/>
</dbReference>
<dbReference type="GO" id="GO:0000166">
    <property type="term" value="F:nucleotide binding"/>
    <property type="evidence" value="ECO:0007669"/>
    <property type="project" value="InterPro"/>
</dbReference>
<dbReference type="SUPFAM" id="SSF51735">
    <property type="entry name" value="NAD(P)-binding Rossmann-fold domains"/>
    <property type="match status" value="1"/>
</dbReference>
<dbReference type="InterPro" id="IPR036291">
    <property type="entry name" value="NAD(P)-bd_dom_sf"/>
</dbReference>
<name>A0A1H0UKS8_9PSEU</name>
<evidence type="ECO:0000313" key="2">
    <source>
        <dbReference type="EMBL" id="SDP66799.1"/>
    </source>
</evidence>
<gene>
    <name evidence="2" type="ORF">SAMN05192558_111271</name>
</gene>